<dbReference type="PROSITE" id="PS00675">
    <property type="entry name" value="SIGMA54_INTERACT_1"/>
    <property type="match status" value="1"/>
</dbReference>
<dbReference type="Gene3D" id="3.40.50.300">
    <property type="entry name" value="P-loop containing nucleotide triphosphate hydrolases"/>
    <property type="match status" value="1"/>
</dbReference>
<comment type="caution">
    <text evidence="8">The sequence shown here is derived from an EMBL/GenBank/DDBJ whole genome shotgun (WGS) entry which is preliminary data.</text>
</comment>
<dbReference type="Proteomes" id="UP000006034">
    <property type="component" value="Unassembled WGS sequence"/>
</dbReference>
<dbReference type="InterPro" id="IPR010524">
    <property type="entry name" value="Sig_transdc_resp-reg_PrpR_N"/>
</dbReference>
<dbReference type="eggNOG" id="COG3829">
    <property type="taxonomic scope" value="Bacteria"/>
</dbReference>
<dbReference type="PROSITE" id="PS50045">
    <property type="entry name" value="SIGMA54_INTERACT_4"/>
    <property type="match status" value="1"/>
</dbReference>
<keyword evidence="4" id="KW-0238">DNA-binding</keyword>
<dbReference type="GO" id="GO:0006355">
    <property type="term" value="P:regulation of DNA-templated transcription"/>
    <property type="evidence" value="ECO:0007669"/>
    <property type="project" value="InterPro"/>
</dbReference>
<dbReference type="AlphaFoldDB" id="E5Y9N9"/>
<evidence type="ECO:0000256" key="3">
    <source>
        <dbReference type="ARBA" id="ARBA00023015"/>
    </source>
</evidence>
<dbReference type="GeneID" id="78084790"/>
<dbReference type="STRING" id="563192.HMPREF0179_02817"/>
<dbReference type="RefSeq" id="WP_005028900.1">
    <property type="nucleotide sequence ID" value="NZ_KE150238.1"/>
</dbReference>
<proteinExistence type="predicted"/>
<gene>
    <name evidence="8" type="ORF">HMPREF0179_02817</name>
</gene>
<organism evidence="8 9">
    <name type="scientific">Bilophila wadsworthia (strain 3_1_6)</name>
    <dbReference type="NCBI Taxonomy" id="563192"/>
    <lineage>
        <taxon>Bacteria</taxon>
        <taxon>Pseudomonadati</taxon>
        <taxon>Thermodesulfobacteriota</taxon>
        <taxon>Desulfovibrionia</taxon>
        <taxon>Desulfovibrionales</taxon>
        <taxon>Desulfovibrionaceae</taxon>
        <taxon>Bilophila</taxon>
    </lineage>
</organism>
<dbReference type="Pfam" id="PF06506">
    <property type="entry name" value="PrpR_N"/>
    <property type="match status" value="1"/>
</dbReference>
<keyword evidence="2" id="KW-0067">ATP-binding</keyword>
<keyword evidence="5" id="KW-0804">Transcription</keyword>
<dbReference type="Gene3D" id="3.40.50.10660">
    <property type="entry name" value="PrpR receptor domain-like"/>
    <property type="match status" value="1"/>
</dbReference>
<sequence>MIQDYKLAALVHSQLVADVVHNEILRLGWDIHIEVTSYETALQDAASLLEQGYEALLCHGGFREELFARFGPCIVFIERSDIDLIKSLAEARKISTTVALTAHVNETRDIEFMEQLLDMSIIPVRYTLKDDLARKIQELFAQGVQVFVGGGGTGRIVSRLGGSVFLDLPQRANIRNALNRAIILAENIRMERAYRSNIQAIMHYSKEGMICINTEYEVVFHNDQALNILRVATPNRLVPFFRPLYLEEVLREQTPHIDKLVTINERQLLINAFPLQLSSTATGALCFIHDVRSLQRISRKISADLQARGLVANYTCRDIVGNAPAIVRLKKNIQRYAHTDIPVFIYGETGTGKELVAHSLHAASSRSQQPFVVVNCAALPDPLLESELFGYEEGAFTGAKRGGKQGLFELANGGTLFLDEIGDISHAVQLRLLRVLDAREVMHVGGDRFIPINVRVLCASNKQLLHLVRKGTFRMDLYFRLTGVCLEVPPLRNRLEDIALFAAPLLRRYGKDKKALGPEIQKRLKAYNWPGNVRELMAVLESYLVLLGDQATSLACFEEVFRHRDVLPLTPPPLPAATTPDAGDDHNLGRQTTDFRRRKVMEELALNLGDRRKTAAALGISYSSLRRILENMKED</sequence>
<dbReference type="InterPro" id="IPR025662">
    <property type="entry name" value="Sigma_54_int_dom_ATP-bd_1"/>
</dbReference>
<dbReference type="InterPro" id="IPR058031">
    <property type="entry name" value="AAA_lid_NorR"/>
</dbReference>
<evidence type="ECO:0000259" key="7">
    <source>
        <dbReference type="PROSITE" id="PS50045"/>
    </source>
</evidence>
<dbReference type="FunFam" id="3.40.50.300:FF:000006">
    <property type="entry name" value="DNA-binding transcriptional regulator NtrC"/>
    <property type="match status" value="1"/>
</dbReference>
<name>E5Y9N9_BILW3</name>
<evidence type="ECO:0000256" key="4">
    <source>
        <dbReference type="ARBA" id="ARBA00023125"/>
    </source>
</evidence>
<dbReference type="PANTHER" id="PTHR32071">
    <property type="entry name" value="TRANSCRIPTIONAL REGULATORY PROTEIN"/>
    <property type="match status" value="1"/>
</dbReference>
<accession>E5Y9N9</accession>
<evidence type="ECO:0000313" key="8">
    <source>
        <dbReference type="EMBL" id="EFV43294.1"/>
    </source>
</evidence>
<dbReference type="InterPro" id="IPR027417">
    <property type="entry name" value="P-loop_NTPase"/>
</dbReference>
<evidence type="ECO:0000256" key="1">
    <source>
        <dbReference type="ARBA" id="ARBA00022741"/>
    </source>
</evidence>
<keyword evidence="9" id="KW-1185">Reference proteome</keyword>
<dbReference type="OrthoDB" id="9761705at2"/>
<feature type="domain" description="Sigma-54 factor interaction" evidence="7">
    <location>
        <begin position="319"/>
        <end position="545"/>
    </location>
</feature>
<dbReference type="EMBL" id="ADCP02000001">
    <property type="protein sequence ID" value="EFV43294.1"/>
    <property type="molecule type" value="Genomic_DNA"/>
</dbReference>
<dbReference type="GO" id="GO:0000156">
    <property type="term" value="F:phosphorelay response regulator activity"/>
    <property type="evidence" value="ECO:0007669"/>
    <property type="project" value="InterPro"/>
</dbReference>
<dbReference type="Pfam" id="PF00158">
    <property type="entry name" value="Sigma54_activat"/>
    <property type="match status" value="1"/>
</dbReference>
<dbReference type="Gene3D" id="1.10.8.60">
    <property type="match status" value="1"/>
</dbReference>
<dbReference type="GO" id="GO:0003677">
    <property type="term" value="F:DNA binding"/>
    <property type="evidence" value="ECO:0007669"/>
    <property type="project" value="UniProtKB-KW"/>
</dbReference>
<dbReference type="InterPro" id="IPR025944">
    <property type="entry name" value="Sigma_54_int_dom_CS"/>
</dbReference>
<evidence type="ECO:0000313" key="9">
    <source>
        <dbReference type="Proteomes" id="UP000006034"/>
    </source>
</evidence>
<dbReference type="PROSITE" id="PS00688">
    <property type="entry name" value="SIGMA54_INTERACT_3"/>
    <property type="match status" value="1"/>
</dbReference>
<dbReference type="SMART" id="SM00382">
    <property type="entry name" value="AAA"/>
    <property type="match status" value="1"/>
</dbReference>
<dbReference type="Pfam" id="PF25601">
    <property type="entry name" value="AAA_lid_14"/>
    <property type="match status" value="1"/>
</dbReference>
<dbReference type="InterPro" id="IPR002078">
    <property type="entry name" value="Sigma_54_int"/>
</dbReference>
<dbReference type="GO" id="GO:0005524">
    <property type="term" value="F:ATP binding"/>
    <property type="evidence" value="ECO:0007669"/>
    <property type="project" value="UniProtKB-KW"/>
</dbReference>
<dbReference type="SUPFAM" id="SSF52540">
    <property type="entry name" value="P-loop containing nucleoside triphosphate hydrolases"/>
    <property type="match status" value="1"/>
</dbReference>
<dbReference type="PROSITE" id="PS00676">
    <property type="entry name" value="SIGMA54_INTERACT_2"/>
    <property type="match status" value="1"/>
</dbReference>
<dbReference type="InterPro" id="IPR025943">
    <property type="entry name" value="Sigma_54_int_dom_ATP-bd_2"/>
</dbReference>
<keyword evidence="1" id="KW-0547">Nucleotide-binding</keyword>
<evidence type="ECO:0000256" key="2">
    <source>
        <dbReference type="ARBA" id="ARBA00022840"/>
    </source>
</evidence>
<evidence type="ECO:0000256" key="6">
    <source>
        <dbReference type="SAM" id="MobiDB-lite"/>
    </source>
</evidence>
<dbReference type="Gene3D" id="3.40.50.2300">
    <property type="match status" value="1"/>
</dbReference>
<keyword evidence="3" id="KW-0805">Transcription regulation</keyword>
<dbReference type="CDD" id="cd00009">
    <property type="entry name" value="AAA"/>
    <property type="match status" value="1"/>
</dbReference>
<protein>
    <recommendedName>
        <fullName evidence="7">Sigma-54 factor interaction domain-containing protein</fullName>
    </recommendedName>
</protein>
<dbReference type="SUPFAM" id="SSF159800">
    <property type="entry name" value="PrpR receptor domain-like"/>
    <property type="match status" value="1"/>
</dbReference>
<reference evidence="8 9" key="2">
    <citation type="submission" date="2013-04" db="EMBL/GenBank/DDBJ databases">
        <title>The Genome Sequence of Bilophila wadsworthia 3_1_6.</title>
        <authorList>
            <consortium name="The Broad Institute Genomics Platform"/>
            <person name="Earl A."/>
            <person name="Ward D."/>
            <person name="Feldgarden M."/>
            <person name="Gevers D."/>
            <person name="Sibley C."/>
            <person name="Strauss J."/>
            <person name="Allen-Vercoe E."/>
            <person name="Walker B."/>
            <person name="Young S."/>
            <person name="Zeng Q."/>
            <person name="Gargeya S."/>
            <person name="Fitzgerald M."/>
            <person name="Haas B."/>
            <person name="Abouelleil A."/>
            <person name="Allen A.W."/>
            <person name="Alvarado L."/>
            <person name="Arachchi H.M."/>
            <person name="Berlin A.M."/>
            <person name="Chapman S.B."/>
            <person name="Gainer-Dewar J."/>
            <person name="Goldberg J."/>
            <person name="Griggs A."/>
            <person name="Gujja S."/>
            <person name="Hansen M."/>
            <person name="Howarth C."/>
            <person name="Imamovic A."/>
            <person name="Ireland A."/>
            <person name="Larimer J."/>
            <person name="McCowan C."/>
            <person name="Murphy C."/>
            <person name="Pearson M."/>
            <person name="Poon T.W."/>
            <person name="Priest M."/>
            <person name="Roberts A."/>
            <person name="Saif S."/>
            <person name="Shea T."/>
            <person name="Sisk P."/>
            <person name="Sykes S."/>
            <person name="Wortman J."/>
            <person name="Nusbaum C."/>
            <person name="Birren B."/>
        </authorList>
    </citation>
    <scope>NUCLEOTIDE SEQUENCE [LARGE SCALE GENOMIC DNA]</scope>
    <source>
        <strain evidence="8 9">3_1_6</strain>
    </source>
</reference>
<dbReference type="InterPro" id="IPR003593">
    <property type="entry name" value="AAA+_ATPase"/>
</dbReference>
<dbReference type="HOGENOM" id="CLU_000445_8_5_7"/>
<reference evidence="8 9" key="1">
    <citation type="submission" date="2010-10" db="EMBL/GenBank/DDBJ databases">
        <authorList>
            <consortium name="The Broad Institute Genome Sequencing Platform"/>
            <person name="Ward D."/>
            <person name="Earl A."/>
            <person name="Feldgarden M."/>
            <person name="Young S.K."/>
            <person name="Gargeya S."/>
            <person name="Zeng Q."/>
            <person name="Alvarado L."/>
            <person name="Berlin A."/>
            <person name="Bochicchio J."/>
            <person name="Chapman S.B."/>
            <person name="Chen Z."/>
            <person name="Freedman E."/>
            <person name="Gellesch M."/>
            <person name="Goldberg J."/>
            <person name="Griggs A."/>
            <person name="Gujja S."/>
            <person name="Heilman E."/>
            <person name="Heiman D."/>
            <person name="Howarth C."/>
            <person name="Mehta T."/>
            <person name="Neiman D."/>
            <person name="Pearson M."/>
            <person name="Roberts A."/>
            <person name="Saif S."/>
            <person name="Shea T."/>
            <person name="Shenoy N."/>
            <person name="Sisk P."/>
            <person name="Stolte C."/>
            <person name="Sykes S."/>
            <person name="White J."/>
            <person name="Yandava C."/>
            <person name="Allen-Vercoe E."/>
            <person name="Sibley C."/>
            <person name="Ambrose C.E."/>
            <person name="Strauss J."/>
            <person name="Daigneault M."/>
            <person name="Haas B."/>
            <person name="Nusbaum C."/>
            <person name="Birren B."/>
        </authorList>
    </citation>
    <scope>NUCLEOTIDE SEQUENCE [LARGE SCALE GENOMIC DNA]</scope>
    <source>
        <strain evidence="8 9">3_1_6</strain>
    </source>
</reference>
<feature type="region of interest" description="Disordered" evidence="6">
    <location>
        <begin position="571"/>
        <end position="592"/>
    </location>
</feature>
<evidence type="ECO:0000256" key="5">
    <source>
        <dbReference type="ARBA" id="ARBA00023163"/>
    </source>
</evidence>
<dbReference type="Gene3D" id="3.30.450.20">
    <property type="entry name" value="PAS domain"/>
    <property type="match status" value="1"/>
</dbReference>